<keyword evidence="7" id="KW-0677">Repeat</keyword>
<name>A0A803LFN1_CHEQI</name>
<dbReference type="PANTHER" id="PTHR48061">
    <property type="entry name" value="LEUCINE-RICH REPEAT RECEPTOR PROTEIN KINASE EMS1-LIKE-RELATED"/>
    <property type="match status" value="1"/>
</dbReference>
<dbReference type="InterPro" id="IPR001611">
    <property type="entry name" value="Leu-rich_rpt"/>
</dbReference>
<dbReference type="Pfam" id="PF23598">
    <property type="entry name" value="LRR_14"/>
    <property type="match status" value="1"/>
</dbReference>
<dbReference type="InterPro" id="IPR055414">
    <property type="entry name" value="LRR_R13L4/SHOC2-like"/>
</dbReference>
<dbReference type="InterPro" id="IPR003591">
    <property type="entry name" value="Leu-rich_rpt_typical-subtyp"/>
</dbReference>
<dbReference type="InterPro" id="IPR032675">
    <property type="entry name" value="LRR_dom_sf"/>
</dbReference>
<dbReference type="Pfam" id="PF00903">
    <property type="entry name" value="Glyoxalase"/>
    <property type="match status" value="1"/>
</dbReference>
<dbReference type="InterPro" id="IPR046956">
    <property type="entry name" value="RLP23-like"/>
</dbReference>
<dbReference type="InterPro" id="IPR004360">
    <property type="entry name" value="Glyas_Fos-R_dOase_dom"/>
</dbReference>
<organism evidence="13 14">
    <name type="scientific">Chenopodium quinoa</name>
    <name type="common">Quinoa</name>
    <dbReference type="NCBI Taxonomy" id="63459"/>
    <lineage>
        <taxon>Eukaryota</taxon>
        <taxon>Viridiplantae</taxon>
        <taxon>Streptophyta</taxon>
        <taxon>Embryophyta</taxon>
        <taxon>Tracheophyta</taxon>
        <taxon>Spermatophyta</taxon>
        <taxon>Magnoliopsida</taxon>
        <taxon>eudicotyledons</taxon>
        <taxon>Gunneridae</taxon>
        <taxon>Pentapetalae</taxon>
        <taxon>Caryophyllales</taxon>
        <taxon>Chenopodiaceae</taxon>
        <taxon>Chenopodioideae</taxon>
        <taxon>Atripliceae</taxon>
        <taxon>Chenopodium</taxon>
    </lineage>
</organism>
<dbReference type="PROSITE" id="PS51819">
    <property type="entry name" value="VOC"/>
    <property type="match status" value="1"/>
</dbReference>
<keyword evidence="10" id="KW-0675">Receptor</keyword>
<comment type="subcellular location">
    <subcellularLocation>
        <location evidence="1">Cell membrane</location>
        <topology evidence="1">Single-pass type I membrane protein</topology>
    </subcellularLocation>
</comment>
<dbReference type="SMART" id="SM00369">
    <property type="entry name" value="LRR_TYP"/>
    <property type="match status" value="7"/>
</dbReference>
<dbReference type="CDD" id="cd07245">
    <property type="entry name" value="VOC_like"/>
    <property type="match status" value="1"/>
</dbReference>
<dbReference type="FunFam" id="3.80.10.10:FF:000213">
    <property type="entry name" value="Tyrosine-sulfated glycopeptide receptor 1"/>
    <property type="match status" value="1"/>
</dbReference>
<evidence type="ECO:0000256" key="7">
    <source>
        <dbReference type="ARBA" id="ARBA00022737"/>
    </source>
</evidence>
<keyword evidence="6" id="KW-0732">Signal</keyword>
<dbReference type="Pfam" id="PF00560">
    <property type="entry name" value="LRR_1"/>
    <property type="match status" value="4"/>
</dbReference>
<evidence type="ECO:0000256" key="1">
    <source>
        <dbReference type="ARBA" id="ARBA00004251"/>
    </source>
</evidence>
<keyword evidence="14" id="KW-1185">Reference proteome</keyword>
<keyword evidence="8" id="KW-1133">Transmembrane helix</keyword>
<evidence type="ECO:0000313" key="13">
    <source>
        <dbReference type="EnsemblPlants" id="AUR62011987-RA:cds"/>
    </source>
</evidence>
<evidence type="ECO:0000256" key="9">
    <source>
        <dbReference type="ARBA" id="ARBA00023136"/>
    </source>
</evidence>
<accession>A0A803LFN1</accession>
<keyword evidence="3" id="KW-1003">Cell membrane</keyword>
<evidence type="ECO:0000256" key="10">
    <source>
        <dbReference type="ARBA" id="ARBA00023170"/>
    </source>
</evidence>
<dbReference type="Gramene" id="AUR62011987-RA">
    <property type="protein sequence ID" value="AUR62011987-RA:cds"/>
    <property type="gene ID" value="AUR62011987"/>
</dbReference>
<evidence type="ECO:0000259" key="12">
    <source>
        <dbReference type="PROSITE" id="PS51819"/>
    </source>
</evidence>
<proteinExistence type="inferred from homology"/>
<evidence type="ECO:0000256" key="11">
    <source>
        <dbReference type="ARBA" id="ARBA00023180"/>
    </source>
</evidence>
<evidence type="ECO:0000256" key="2">
    <source>
        <dbReference type="ARBA" id="ARBA00009592"/>
    </source>
</evidence>
<evidence type="ECO:0000256" key="5">
    <source>
        <dbReference type="ARBA" id="ARBA00022692"/>
    </source>
</evidence>
<dbReference type="SUPFAM" id="SSF54593">
    <property type="entry name" value="Glyoxalase/Bleomycin resistance protein/Dihydroxybiphenyl dioxygenase"/>
    <property type="match status" value="1"/>
</dbReference>
<sequence length="1066" mass="120131">MALNHVSRLCRSVEDSLEFYTKVLGFVKIERPQAFNFDGAWLFNYGVGIHLVQSKDEDRLPSDKTALDPMDNHISFQCEDMEAIEQRLKEYNVKYMKRTVDDEENKTSIDQLFFNDPDGFMIEMCNCENLKLVPAGSMVPVCSYAIKLNNLVSSSRPSCADHERLALQQFRQSFLINCAVSDSAYPKVKSWSGELTRDCCMWDGVECEEETGHVTGLDLSSSCLYGNFPPNSTLFSLIHLKKLNLAFNDFNYSLIPSKIGQINKLQNLNLSNSSFSGQIPSEISKLSQLNTLDLSNNGDSLANSQLNLKLQGRGLEKLLRNLTRIQKLYLDMVDLSTKVPIILTNLTSLKAISLQYCNLYGELPTSLFKLPKLEFLYLSGNRDLAGFLPQFQSTNPLKELYLFGTAFSGEVPPSIGNLAHLEQLDLCGCYFSGSLPSSLANMTKLAVLLLSRNNLGEVPFSITNLTNLEALDFSNLEFRPQDLFMQLSKLHNLSYLRLAEMKLATEIPPFIANFTKLNYLDLASSQIIGPFQQWFANLTKLRQLYLENNQLEGPIPQWFSQFTNLQSIDLSYNNLFGKFEIFFHLKNLRNLALSQLNLTFPSSTTNSSLPKLKLLELEFCNLTDFPQFLQYQNELQSLSLKGNKIKGFEKPAAELPWTHLEDFCFRGNKLQGLVPSPPGSMKFYDISDNLLTGVIPRQICNAKSLISLDLSGNNMTGQIPDCVGQLGESLQLLNLRGELPRSLANCKMLEVLDVGRNQINDSFPSWLGILPKLQVLVLSHNKFFGGIMHPKPYLDFRFLRIIDLSHNLHTGHLPSRYFQNWHAMRDSEEEQSGSYNTLITFYFKVGTDLVISEQNFEYSITITNKGNEILYPKVLKVFRVIDLSSNSFTGRIPDVVGDLKGLQALNLSNNNLEGRIPPSLANITDLESLDLSLNKLSGAIPPALSQLTSLEVFNISNNEHLMGPVPQGNQFNTFDDTSFQGNPGLCGNLLSKKCVNEDVPLPPPTVNIEESNDDSELIDWVIRSLGCISGTIVGFVVGKIYITDKYHEWFMDTFGRRRPTRRVRRA</sequence>
<feature type="domain" description="VOC" evidence="12">
    <location>
        <begin position="2"/>
        <end position="127"/>
    </location>
</feature>
<dbReference type="FunFam" id="3.80.10.10:FF:000041">
    <property type="entry name" value="LRR receptor-like serine/threonine-protein kinase ERECTA"/>
    <property type="match status" value="2"/>
</dbReference>
<dbReference type="Gene3D" id="3.10.180.10">
    <property type="entry name" value="2,3-Dihydroxybiphenyl 1,2-Dioxygenase, domain 1"/>
    <property type="match status" value="1"/>
</dbReference>
<reference evidence="13" key="1">
    <citation type="journal article" date="2017" name="Nature">
        <title>The genome of Chenopodium quinoa.</title>
        <authorList>
            <person name="Jarvis D.E."/>
            <person name="Ho Y.S."/>
            <person name="Lightfoot D.J."/>
            <person name="Schmoeckel S.M."/>
            <person name="Li B."/>
            <person name="Borm T.J.A."/>
            <person name="Ohyanagi H."/>
            <person name="Mineta K."/>
            <person name="Michell C.T."/>
            <person name="Saber N."/>
            <person name="Kharbatia N.M."/>
            <person name="Rupper R.R."/>
            <person name="Sharp A.R."/>
            <person name="Dally N."/>
            <person name="Boughton B.A."/>
            <person name="Woo Y.H."/>
            <person name="Gao G."/>
            <person name="Schijlen E.G.W.M."/>
            <person name="Guo X."/>
            <person name="Momin A.A."/>
            <person name="Negrao S."/>
            <person name="Al-Babili S."/>
            <person name="Gehring C."/>
            <person name="Roessner U."/>
            <person name="Jung C."/>
            <person name="Murphy K."/>
            <person name="Arold S.T."/>
            <person name="Gojobori T."/>
            <person name="van der Linden C.G."/>
            <person name="van Loo E.N."/>
            <person name="Jellen E.N."/>
            <person name="Maughan P.J."/>
            <person name="Tester M."/>
        </authorList>
    </citation>
    <scope>NUCLEOTIDE SEQUENCE [LARGE SCALE GENOMIC DNA]</scope>
    <source>
        <strain evidence="13">cv. PI 614886</strain>
    </source>
</reference>
<evidence type="ECO:0000313" key="14">
    <source>
        <dbReference type="Proteomes" id="UP000596660"/>
    </source>
</evidence>
<dbReference type="InterPro" id="IPR013210">
    <property type="entry name" value="LRR_N_plant-typ"/>
</dbReference>
<keyword evidence="5" id="KW-0812">Transmembrane</keyword>
<dbReference type="EnsemblPlants" id="AUR62011987-RA">
    <property type="protein sequence ID" value="AUR62011987-RA:cds"/>
    <property type="gene ID" value="AUR62011987"/>
</dbReference>
<dbReference type="Pfam" id="PF08263">
    <property type="entry name" value="LRRNT_2"/>
    <property type="match status" value="1"/>
</dbReference>
<evidence type="ECO:0000256" key="4">
    <source>
        <dbReference type="ARBA" id="ARBA00022614"/>
    </source>
</evidence>
<keyword evidence="9" id="KW-0472">Membrane</keyword>
<dbReference type="InterPro" id="IPR037523">
    <property type="entry name" value="VOC_core"/>
</dbReference>
<protein>
    <recommendedName>
        <fullName evidence="12">VOC domain-containing protein</fullName>
    </recommendedName>
</protein>
<reference evidence="13" key="2">
    <citation type="submission" date="2021-03" db="UniProtKB">
        <authorList>
            <consortium name="EnsemblPlants"/>
        </authorList>
    </citation>
    <scope>IDENTIFICATION</scope>
</reference>
<dbReference type="SUPFAM" id="SSF52058">
    <property type="entry name" value="L domain-like"/>
    <property type="match status" value="3"/>
</dbReference>
<dbReference type="Gene3D" id="3.80.10.10">
    <property type="entry name" value="Ribonuclease Inhibitor"/>
    <property type="match status" value="4"/>
</dbReference>
<keyword evidence="11" id="KW-0325">Glycoprotein</keyword>
<dbReference type="PANTHER" id="PTHR48061:SF12">
    <property type="entry name" value="DISEASE RESISTANCE LIKE PROTEIN"/>
    <property type="match status" value="1"/>
</dbReference>
<dbReference type="GO" id="GO:0005886">
    <property type="term" value="C:plasma membrane"/>
    <property type="evidence" value="ECO:0007669"/>
    <property type="project" value="UniProtKB-SubCell"/>
</dbReference>
<comment type="similarity">
    <text evidence="2">Belongs to the RLP family.</text>
</comment>
<dbReference type="OMA" id="RIWSARY"/>
<evidence type="ECO:0000256" key="6">
    <source>
        <dbReference type="ARBA" id="ARBA00022729"/>
    </source>
</evidence>
<dbReference type="AlphaFoldDB" id="A0A803LFN1"/>
<evidence type="ECO:0000256" key="8">
    <source>
        <dbReference type="ARBA" id="ARBA00022989"/>
    </source>
</evidence>
<evidence type="ECO:0000256" key="3">
    <source>
        <dbReference type="ARBA" id="ARBA00022475"/>
    </source>
</evidence>
<keyword evidence="4" id="KW-0433">Leucine-rich repeat</keyword>
<dbReference type="InterPro" id="IPR029068">
    <property type="entry name" value="Glyas_Bleomycin-R_OHBP_Dase"/>
</dbReference>
<dbReference type="Proteomes" id="UP000596660">
    <property type="component" value="Unplaced"/>
</dbReference>